<evidence type="ECO:0000256" key="4">
    <source>
        <dbReference type="SAM" id="MobiDB-lite"/>
    </source>
</evidence>
<comment type="subunit">
    <text evidence="2">Homotetramer.</text>
</comment>
<sequence length="146" mass="16407">MNLNKAFIIGNLTRDPETRALPSGILVASFGVATNRVYKDKSGEKKEDVQFHNIVVFGKQAEVAKQYLAKGSSVFIEGRIQTRSWQAQDGAKRSRTEIVAERLQLGPRRFSTPGSASEQQKQENKPEPLETIEYPEEETNPDEIPF</sequence>
<evidence type="ECO:0000256" key="2">
    <source>
        <dbReference type="HAMAP-Rule" id="MF_00984"/>
    </source>
</evidence>
<gene>
    <name evidence="5" type="ORF">A3A10_03325</name>
</gene>
<dbReference type="PROSITE" id="PS50935">
    <property type="entry name" value="SSB"/>
    <property type="match status" value="1"/>
</dbReference>
<dbReference type="GO" id="GO:0003697">
    <property type="term" value="F:single-stranded DNA binding"/>
    <property type="evidence" value="ECO:0007669"/>
    <property type="project" value="UniProtKB-UniRule"/>
</dbReference>
<feature type="region of interest" description="Disordered" evidence="4">
    <location>
        <begin position="102"/>
        <end position="146"/>
    </location>
</feature>
<organism evidence="5 6">
    <name type="scientific">Candidatus Tagabacteria bacterium RIFCSPLOWO2_01_FULL_42_9</name>
    <dbReference type="NCBI Taxonomy" id="1802296"/>
    <lineage>
        <taxon>Bacteria</taxon>
        <taxon>Candidatus Tagaibacteriota</taxon>
    </lineage>
</organism>
<dbReference type="InterPro" id="IPR011344">
    <property type="entry name" value="ssDNA-bd"/>
</dbReference>
<dbReference type="CDD" id="cd04496">
    <property type="entry name" value="SSB_OBF"/>
    <property type="match status" value="1"/>
</dbReference>
<dbReference type="EMBL" id="MHRA01000046">
    <property type="protein sequence ID" value="OHA14565.1"/>
    <property type="molecule type" value="Genomic_DNA"/>
</dbReference>
<proteinExistence type="inferred from homology"/>
<dbReference type="AlphaFoldDB" id="A0A1G2LSE4"/>
<dbReference type="PANTHER" id="PTHR10302">
    <property type="entry name" value="SINGLE-STRANDED DNA-BINDING PROTEIN"/>
    <property type="match status" value="1"/>
</dbReference>
<dbReference type="PANTHER" id="PTHR10302:SF27">
    <property type="entry name" value="SINGLE-STRANDED DNA-BINDING PROTEIN"/>
    <property type="match status" value="1"/>
</dbReference>
<evidence type="ECO:0000313" key="6">
    <source>
        <dbReference type="Proteomes" id="UP000178116"/>
    </source>
</evidence>
<dbReference type="GO" id="GO:0009295">
    <property type="term" value="C:nucleoid"/>
    <property type="evidence" value="ECO:0007669"/>
    <property type="project" value="TreeGrafter"/>
</dbReference>
<evidence type="ECO:0000256" key="1">
    <source>
        <dbReference type="ARBA" id="ARBA00023125"/>
    </source>
</evidence>
<dbReference type="Proteomes" id="UP000178116">
    <property type="component" value="Unassembled WGS sequence"/>
</dbReference>
<comment type="caution">
    <text evidence="2">Lacks conserved residue(s) required for the propagation of feature annotation.</text>
</comment>
<reference evidence="5 6" key="1">
    <citation type="journal article" date="2016" name="Nat. Commun.">
        <title>Thousands of microbial genomes shed light on interconnected biogeochemical processes in an aquifer system.</title>
        <authorList>
            <person name="Anantharaman K."/>
            <person name="Brown C.T."/>
            <person name="Hug L.A."/>
            <person name="Sharon I."/>
            <person name="Castelle C.J."/>
            <person name="Probst A.J."/>
            <person name="Thomas B.C."/>
            <person name="Singh A."/>
            <person name="Wilkins M.J."/>
            <person name="Karaoz U."/>
            <person name="Brodie E.L."/>
            <person name="Williams K.H."/>
            <person name="Hubbard S.S."/>
            <person name="Banfield J.F."/>
        </authorList>
    </citation>
    <scope>NUCLEOTIDE SEQUENCE [LARGE SCALE GENOMIC DNA]</scope>
</reference>
<dbReference type="InterPro" id="IPR012340">
    <property type="entry name" value="NA-bd_OB-fold"/>
</dbReference>
<dbReference type="NCBIfam" id="TIGR00621">
    <property type="entry name" value="ssb"/>
    <property type="match status" value="1"/>
</dbReference>
<protein>
    <recommendedName>
        <fullName evidence="2 3">Single-stranded DNA-binding protein</fullName>
        <shortName evidence="2">SSB</shortName>
    </recommendedName>
</protein>
<dbReference type="InterPro" id="IPR000424">
    <property type="entry name" value="Primosome_PriB/ssb"/>
</dbReference>
<dbReference type="GO" id="GO:0006260">
    <property type="term" value="P:DNA replication"/>
    <property type="evidence" value="ECO:0007669"/>
    <property type="project" value="InterPro"/>
</dbReference>
<keyword evidence="1 2" id="KW-0238">DNA-binding</keyword>
<dbReference type="HAMAP" id="MF_00984">
    <property type="entry name" value="SSB"/>
    <property type="match status" value="1"/>
</dbReference>
<evidence type="ECO:0000313" key="5">
    <source>
        <dbReference type="EMBL" id="OHA14565.1"/>
    </source>
</evidence>
<evidence type="ECO:0000256" key="3">
    <source>
        <dbReference type="PIRNR" id="PIRNR002070"/>
    </source>
</evidence>
<comment type="caution">
    <text evidence="5">The sequence shown here is derived from an EMBL/GenBank/DDBJ whole genome shotgun (WGS) entry which is preliminary data.</text>
</comment>
<dbReference type="PIRSF" id="PIRSF002070">
    <property type="entry name" value="SSB"/>
    <property type="match status" value="1"/>
</dbReference>
<accession>A0A1G2LSE4</accession>
<name>A0A1G2LSE4_9BACT</name>
<feature type="compositionally biased region" description="Acidic residues" evidence="4">
    <location>
        <begin position="133"/>
        <end position="146"/>
    </location>
</feature>
<dbReference type="Pfam" id="PF00436">
    <property type="entry name" value="SSB"/>
    <property type="match status" value="1"/>
</dbReference>
<dbReference type="Gene3D" id="2.40.50.140">
    <property type="entry name" value="Nucleic acid-binding proteins"/>
    <property type="match status" value="1"/>
</dbReference>
<dbReference type="SUPFAM" id="SSF50249">
    <property type="entry name" value="Nucleic acid-binding proteins"/>
    <property type="match status" value="1"/>
</dbReference>